<sequence length="45" mass="5089">MGFTHGYECAAPIGANFRGYIIHHTTDLQRLKHPICVYQRSSVAK</sequence>
<dbReference type="AlphaFoldDB" id="L0G022"/>
<evidence type="ECO:0000313" key="2">
    <source>
        <dbReference type="Proteomes" id="UP000010796"/>
    </source>
</evidence>
<protein>
    <submittedName>
        <fullName evidence="1">Uncharacterized protein</fullName>
    </submittedName>
</protein>
<gene>
    <name evidence="1" type="ordered locus">Echvi_3280</name>
</gene>
<evidence type="ECO:0000313" key="1">
    <source>
        <dbReference type="EMBL" id="AGA79504.1"/>
    </source>
</evidence>
<accession>L0G022</accession>
<reference evidence="2" key="1">
    <citation type="submission" date="2012-02" db="EMBL/GenBank/DDBJ databases">
        <title>The complete genome of Echinicola vietnamensis DSM 17526.</title>
        <authorList>
            <person name="Lucas S."/>
            <person name="Copeland A."/>
            <person name="Lapidus A."/>
            <person name="Glavina del Rio T."/>
            <person name="Dalin E."/>
            <person name="Tice H."/>
            <person name="Bruce D."/>
            <person name="Goodwin L."/>
            <person name="Pitluck S."/>
            <person name="Peters L."/>
            <person name="Ovchinnikova G."/>
            <person name="Teshima H."/>
            <person name="Kyrpides N."/>
            <person name="Mavromatis K."/>
            <person name="Ivanova N."/>
            <person name="Brettin T."/>
            <person name="Detter J.C."/>
            <person name="Han C."/>
            <person name="Larimer F."/>
            <person name="Land M."/>
            <person name="Hauser L."/>
            <person name="Markowitz V."/>
            <person name="Cheng J.-F."/>
            <person name="Hugenholtz P."/>
            <person name="Woyke T."/>
            <person name="Wu D."/>
            <person name="Brambilla E."/>
            <person name="Klenk H.-P."/>
            <person name="Eisen J.A."/>
        </authorList>
    </citation>
    <scope>NUCLEOTIDE SEQUENCE [LARGE SCALE GENOMIC DNA]</scope>
    <source>
        <strain evidence="2">DSM 17526 / LMG 23754 / KMM 6221</strain>
    </source>
</reference>
<dbReference type="Proteomes" id="UP000010796">
    <property type="component" value="Chromosome"/>
</dbReference>
<organism evidence="1 2">
    <name type="scientific">Echinicola vietnamensis (strain DSM 17526 / LMG 23754 / KMM 6221)</name>
    <dbReference type="NCBI Taxonomy" id="926556"/>
    <lineage>
        <taxon>Bacteria</taxon>
        <taxon>Pseudomonadati</taxon>
        <taxon>Bacteroidota</taxon>
        <taxon>Cytophagia</taxon>
        <taxon>Cytophagales</taxon>
        <taxon>Cyclobacteriaceae</taxon>
        <taxon>Echinicola</taxon>
    </lineage>
</organism>
<dbReference type="KEGG" id="evi:Echvi_3280"/>
<name>L0G022_ECHVK</name>
<keyword evidence="2" id="KW-1185">Reference proteome</keyword>
<proteinExistence type="predicted"/>
<dbReference type="EMBL" id="CP003346">
    <property type="protein sequence ID" value="AGA79504.1"/>
    <property type="molecule type" value="Genomic_DNA"/>
</dbReference>
<dbReference type="HOGENOM" id="CLU_3199085_0_0_10"/>